<protein>
    <recommendedName>
        <fullName evidence="3">Lipoprotein</fullName>
    </recommendedName>
</protein>
<sequence length="127" mass="13910">MKTPLTLLLLTALMGCKSKTALIDNLTCGGCLEVQADKRGGQASYSGFTLAKDENALIFMGNFNDSIKIEVNGITRFEDFVTTHETDGINNYFKHNYGNNADAVVKITSLTRTICCDFKIGSTKRNT</sequence>
<evidence type="ECO:0008006" key="3">
    <source>
        <dbReference type="Google" id="ProtNLM"/>
    </source>
</evidence>
<dbReference type="EMBL" id="LIYD01000005">
    <property type="protein sequence ID" value="KOS06149.1"/>
    <property type="molecule type" value="Genomic_DNA"/>
</dbReference>
<proteinExistence type="predicted"/>
<reference evidence="1 2" key="1">
    <citation type="submission" date="2015-08" db="EMBL/GenBank/DDBJ databases">
        <title>Whole genome sequence of Flavobacterium akiainvivens IK-1T, from decaying Wikstroemia oahuensis, an endemic Hawaiian shrub.</title>
        <authorList>
            <person name="Wan X."/>
            <person name="Hou S."/>
            <person name="Saito J."/>
            <person name="Donachie S."/>
        </authorList>
    </citation>
    <scope>NUCLEOTIDE SEQUENCE [LARGE SCALE GENOMIC DNA]</scope>
    <source>
        <strain evidence="1 2">IK-1</strain>
    </source>
</reference>
<gene>
    <name evidence="1" type="ORF">AM493_08970</name>
</gene>
<dbReference type="PATRIC" id="fig|1202724.3.peg.1863"/>
<evidence type="ECO:0000313" key="1">
    <source>
        <dbReference type="EMBL" id="KOS06149.1"/>
    </source>
</evidence>
<dbReference type="AlphaFoldDB" id="A0A0N0RQN0"/>
<keyword evidence="2" id="KW-1185">Reference proteome</keyword>
<accession>A0A0N0RQN0</accession>
<dbReference type="RefSeq" id="WP_054407645.1">
    <property type="nucleotide sequence ID" value="NZ_FOYA01000014.1"/>
</dbReference>
<comment type="caution">
    <text evidence="1">The sequence shown here is derived from an EMBL/GenBank/DDBJ whole genome shotgun (WGS) entry which is preliminary data.</text>
</comment>
<evidence type="ECO:0000313" key="2">
    <source>
        <dbReference type="Proteomes" id="UP000037755"/>
    </source>
</evidence>
<dbReference type="Proteomes" id="UP000037755">
    <property type="component" value="Unassembled WGS sequence"/>
</dbReference>
<name>A0A0N0RQN0_9FLAO</name>
<organism evidence="1 2">
    <name type="scientific">Flavobacterium akiainvivens</name>
    <dbReference type="NCBI Taxonomy" id="1202724"/>
    <lineage>
        <taxon>Bacteria</taxon>
        <taxon>Pseudomonadati</taxon>
        <taxon>Bacteroidota</taxon>
        <taxon>Flavobacteriia</taxon>
        <taxon>Flavobacteriales</taxon>
        <taxon>Flavobacteriaceae</taxon>
        <taxon>Flavobacterium</taxon>
    </lineage>
</organism>
<dbReference type="STRING" id="1202724.AM493_08970"/>
<dbReference type="PROSITE" id="PS51257">
    <property type="entry name" value="PROKAR_LIPOPROTEIN"/>
    <property type="match status" value="1"/>
</dbReference>